<dbReference type="AlphaFoldDB" id="A0AAV4XDD5"/>
<protein>
    <submittedName>
        <fullName evidence="1">Uncharacterized protein</fullName>
    </submittedName>
</protein>
<dbReference type="Proteomes" id="UP001054945">
    <property type="component" value="Unassembled WGS sequence"/>
</dbReference>
<keyword evidence="2" id="KW-1185">Reference proteome</keyword>
<dbReference type="EMBL" id="BPLR01017514">
    <property type="protein sequence ID" value="GIY92240.1"/>
    <property type="molecule type" value="Genomic_DNA"/>
</dbReference>
<sequence>MVPPVTPEEDCWKRPSALQSLNNVKAPLQPSHPPTTPNHIIMAAWVPANLTHGHTRTVKGMAPPQMKSRLEMIRKGPGTIVRFDLKELVLPDPQAEIRNRMGCSF</sequence>
<reference evidence="1 2" key="1">
    <citation type="submission" date="2021-06" db="EMBL/GenBank/DDBJ databases">
        <title>Caerostris extrusa draft genome.</title>
        <authorList>
            <person name="Kono N."/>
            <person name="Arakawa K."/>
        </authorList>
    </citation>
    <scope>NUCLEOTIDE SEQUENCE [LARGE SCALE GENOMIC DNA]</scope>
</reference>
<comment type="caution">
    <text evidence="1">The sequence shown here is derived from an EMBL/GenBank/DDBJ whole genome shotgun (WGS) entry which is preliminary data.</text>
</comment>
<proteinExistence type="predicted"/>
<accession>A0AAV4XDD5</accession>
<name>A0AAV4XDD5_CAEEX</name>
<gene>
    <name evidence="1" type="ORF">CEXT_253811</name>
</gene>
<organism evidence="1 2">
    <name type="scientific">Caerostris extrusa</name>
    <name type="common">Bark spider</name>
    <name type="synonym">Caerostris bankana</name>
    <dbReference type="NCBI Taxonomy" id="172846"/>
    <lineage>
        <taxon>Eukaryota</taxon>
        <taxon>Metazoa</taxon>
        <taxon>Ecdysozoa</taxon>
        <taxon>Arthropoda</taxon>
        <taxon>Chelicerata</taxon>
        <taxon>Arachnida</taxon>
        <taxon>Araneae</taxon>
        <taxon>Araneomorphae</taxon>
        <taxon>Entelegynae</taxon>
        <taxon>Araneoidea</taxon>
        <taxon>Araneidae</taxon>
        <taxon>Caerostris</taxon>
    </lineage>
</organism>
<evidence type="ECO:0000313" key="2">
    <source>
        <dbReference type="Proteomes" id="UP001054945"/>
    </source>
</evidence>
<evidence type="ECO:0000313" key="1">
    <source>
        <dbReference type="EMBL" id="GIY92240.1"/>
    </source>
</evidence>